<evidence type="ECO:0000256" key="1">
    <source>
        <dbReference type="SAM" id="MobiDB-lite"/>
    </source>
</evidence>
<evidence type="ECO:0000259" key="2">
    <source>
        <dbReference type="Pfam" id="PF25534"/>
    </source>
</evidence>
<feature type="domain" description="DUF7918" evidence="2">
    <location>
        <begin position="9"/>
        <end position="231"/>
    </location>
</feature>
<feature type="compositionally biased region" description="Acidic residues" evidence="1">
    <location>
        <begin position="280"/>
        <end position="291"/>
    </location>
</feature>
<comment type="caution">
    <text evidence="3">The sequence shown here is derived from an EMBL/GenBank/DDBJ whole genome shotgun (WGS) entry which is preliminary data.</text>
</comment>
<dbReference type="PANTHER" id="PTHR36223:SF1">
    <property type="entry name" value="TRANSCRIPTION ELONGATION FACTOR EAF N-TERMINAL DOMAIN-CONTAINING PROTEIN"/>
    <property type="match status" value="1"/>
</dbReference>
<evidence type="ECO:0000313" key="4">
    <source>
        <dbReference type="Proteomes" id="UP000799429"/>
    </source>
</evidence>
<dbReference type="PANTHER" id="PTHR36223">
    <property type="entry name" value="BETA-LACTAMASE-TYPE TRANSPEPTIDASE FOLD DOMAIN CONTAINING PROTEIN"/>
    <property type="match status" value="1"/>
</dbReference>
<dbReference type="InterPro" id="IPR057678">
    <property type="entry name" value="DUF7918"/>
</dbReference>
<sequence>MAVIKGIPGLEISVVVDNDVVEEYDDEEAVRARKSVTKYIEAKSGAYFAVKVNMTNKLQISKKYAVIVNIRMDGQSVKSTFFKAAEYKNANGNSTLLNGVTVHEGSQCVFKKFCFSDVAIGDGDVRHLSGEKKKTIDNLGQISVEVWRGRLGEPKGSSARQFSLKDVGTIPEKALKGRALSHKAGLGPGVPAEPGTSFNMDYIDKDSPFAAFNFKYRSLQALRSLCIVPRSPTPVALEDRPIEELNPEELRELLRRERELNAVAGRVKMEGIKREREETQEQNGEEDEITVLEERPRKAPRTSASNTEIIDLCSDDE</sequence>
<dbReference type="EMBL" id="MU006092">
    <property type="protein sequence ID" value="KAF2840592.1"/>
    <property type="molecule type" value="Genomic_DNA"/>
</dbReference>
<dbReference type="AlphaFoldDB" id="A0A9P4SEZ2"/>
<dbReference type="Proteomes" id="UP000799429">
    <property type="component" value="Unassembled WGS sequence"/>
</dbReference>
<evidence type="ECO:0000313" key="3">
    <source>
        <dbReference type="EMBL" id="KAF2840592.1"/>
    </source>
</evidence>
<protein>
    <recommendedName>
        <fullName evidence="2">DUF7918 domain-containing protein</fullName>
    </recommendedName>
</protein>
<feature type="region of interest" description="Disordered" evidence="1">
    <location>
        <begin position="271"/>
        <end position="317"/>
    </location>
</feature>
<reference evidence="3" key="1">
    <citation type="journal article" date="2020" name="Stud. Mycol.">
        <title>101 Dothideomycetes genomes: a test case for predicting lifestyles and emergence of pathogens.</title>
        <authorList>
            <person name="Haridas S."/>
            <person name="Albert R."/>
            <person name="Binder M."/>
            <person name="Bloem J."/>
            <person name="Labutti K."/>
            <person name="Salamov A."/>
            <person name="Andreopoulos B."/>
            <person name="Baker S."/>
            <person name="Barry K."/>
            <person name="Bills G."/>
            <person name="Bluhm B."/>
            <person name="Cannon C."/>
            <person name="Castanera R."/>
            <person name="Culley D."/>
            <person name="Daum C."/>
            <person name="Ezra D."/>
            <person name="Gonzalez J."/>
            <person name="Henrissat B."/>
            <person name="Kuo A."/>
            <person name="Liang C."/>
            <person name="Lipzen A."/>
            <person name="Lutzoni F."/>
            <person name="Magnuson J."/>
            <person name="Mondo S."/>
            <person name="Nolan M."/>
            <person name="Ohm R."/>
            <person name="Pangilinan J."/>
            <person name="Park H.-J."/>
            <person name="Ramirez L."/>
            <person name="Alfaro M."/>
            <person name="Sun H."/>
            <person name="Tritt A."/>
            <person name="Yoshinaga Y."/>
            <person name="Zwiers L.-H."/>
            <person name="Turgeon B."/>
            <person name="Goodwin S."/>
            <person name="Spatafora J."/>
            <person name="Crous P."/>
            <person name="Grigoriev I."/>
        </authorList>
    </citation>
    <scope>NUCLEOTIDE SEQUENCE</scope>
    <source>
        <strain evidence="3">CBS 101060</strain>
    </source>
</reference>
<name>A0A9P4SEZ2_9PEZI</name>
<keyword evidence="4" id="KW-1185">Reference proteome</keyword>
<dbReference type="Pfam" id="PF25534">
    <property type="entry name" value="DUF7918"/>
    <property type="match status" value="1"/>
</dbReference>
<organism evidence="3 4">
    <name type="scientific">Patellaria atrata CBS 101060</name>
    <dbReference type="NCBI Taxonomy" id="1346257"/>
    <lineage>
        <taxon>Eukaryota</taxon>
        <taxon>Fungi</taxon>
        <taxon>Dikarya</taxon>
        <taxon>Ascomycota</taxon>
        <taxon>Pezizomycotina</taxon>
        <taxon>Dothideomycetes</taxon>
        <taxon>Dothideomycetes incertae sedis</taxon>
        <taxon>Patellariales</taxon>
        <taxon>Patellariaceae</taxon>
        <taxon>Patellaria</taxon>
    </lineage>
</organism>
<dbReference type="OrthoDB" id="3364132at2759"/>
<gene>
    <name evidence="3" type="ORF">M501DRAFT_1009862</name>
</gene>
<proteinExistence type="predicted"/>
<accession>A0A9P4SEZ2</accession>